<evidence type="ECO:0000313" key="4">
    <source>
        <dbReference type="Proteomes" id="UP001500021"/>
    </source>
</evidence>
<accession>A0ABN1LBN8</accession>
<keyword evidence="2" id="KW-0732">Signal</keyword>
<feature type="transmembrane region" description="Helical" evidence="1">
    <location>
        <begin position="37"/>
        <end position="55"/>
    </location>
</feature>
<protein>
    <submittedName>
        <fullName evidence="3">Uncharacterized protein</fullName>
    </submittedName>
</protein>
<gene>
    <name evidence="3" type="ORF">GCM10009111_31550</name>
</gene>
<keyword evidence="1" id="KW-1133">Transmembrane helix</keyword>
<evidence type="ECO:0000256" key="1">
    <source>
        <dbReference type="SAM" id="Phobius"/>
    </source>
</evidence>
<feature type="signal peptide" evidence="2">
    <location>
        <begin position="1"/>
        <end position="21"/>
    </location>
</feature>
<dbReference type="EMBL" id="BAAAFA010000012">
    <property type="protein sequence ID" value="GAA0822749.1"/>
    <property type="molecule type" value="Genomic_DNA"/>
</dbReference>
<sequence length="64" mass="7000">MNATKLFISVLIFLSSATVLAHSGHDHNAANSTLIHLLWLAPVIVVMAVMSYRKIKATKSDKSH</sequence>
<comment type="caution">
    <text evidence="3">The sequence shown here is derived from an EMBL/GenBank/DDBJ whole genome shotgun (WGS) entry which is preliminary data.</text>
</comment>
<evidence type="ECO:0000313" key="3">
    <source>
        <dbReference type="EMBL" id="GAA0822749.1"/>
    </source>
</evidence>
<proteinExistence type="predicted"/>
<evidence type="ECO:0000256" key="2">
    <source>
        <dbReference type="SAM" id="SignalP"/>
    </source>
</evidence>
<dbReference type="Proteomes" id="UP001500021">
    <property type="component" value="Unassembled WGS sequence"/>
</dbReference>
<keyword evidence="1" id="KW-0472">Membrane</keyword>
<keyword evidence="4" id="KW-1185">Reference proteome</keyword>
<name>A0ABN1LBN8_9GAMM</name>
<feature type="chain" id="PRO_5047199279" evidence="2">
    <location>
        <begin position="22"/>
        <end position="64"/>
    </location>
</feature>
<dbReference type="RefSeq" id="WP_343818727.1">
    <property type="nucleotide sequence ID" value="NZ_BAAAFA010000012.1"/>
</dbReference>
<reference evidence="3 4" key="1">
    <citation type="journal article" date="2019" name="Int. J. Syst. Evol. Microbiol.">
        <title>The Global Catalogue of Microorganisms (GCM) 10K type strain sequencing project: providing services to taxonomists for standard genome sequencing and annotation.</title>
        <authorList>
            <consortium name="The Broad Institute Genomics Platform"/>
            <consortium name="The Broad Institute Genome Sequencing Center for Infectious Disease"/>
            <person name="Wu L."/>
            <person name="Ma J."/>
        </authorList>
    </citation>
    <scope>NUCLEOTIDE SEQUENCE [LARGE SCALE GENOMIC DNA]</scope>
    <source>
        <strain evidence="3 4">JCM 15608</strain>
    </source>
</reference>
<keyword evidence="1" id="KW-0812">Transmembrane</keyword>
<organism evidence="3 4">
    <name type="scientific">Colwellia asteriadis</name>
    <dbReference type="NCBI Taxonomy" id="517723"/>
    <lineage>
        <taxon>Bacteria</taxon>
        <taxon>Pseudomonadati</taxon>
        <taxon>Pseudomonadota</taxon>
        <taxon>Gammaproteobacteria</taxon>
        <taxon>Alteromonadales</taxon>
        <taxon>Colwelliaceae</taxon>
        <taxon>Colwellia</taxon>
    </lineage>
</organism>